<sequence>MNLERMSDEDKLNLCRIYYRGGFALLPFLWLVNAVWFFREAFLKPQFEQQQQIKRYVIRSAVGVVVWTAILSVWIKIYQTYRPQWGATGDYMSFTIPLGIP</sequence>
<evidence type="ECO:0000256" key="1">
    <source>
        <dbReference type="ARBA" id="ARBA00004205"/>
    </source>
</evidence>
<evidence type="ECO:0000256" key="2">
    <source>
        <dbReference type="ARBA" id="ARBA00009607"/>
    </source>
</evidence>
<evidence type="ECO:0000256" key="7">
    <source>
        <dbReference type="ARBA" id="ARBA00023136"/>
    </source>
</evidence>
<organism evidence="9 10">
    <name type="scientific">Eptatretus burgeri</name>
    <name type="common">Inshore hagfish</name>
    <dbReference type="NCBI Taxonomy" id="7764"/>
    <lineage>
        <taxon>Eukaryota</taxon>
        <taxon>Metazoa</taxon>
        <taxon>Chordata</taxon>
        <taxon>Craniata</taxon>
        <taxon>Vertebrata</taxon>
        <taxon>Cyclostomata</taxon>
        <taxon>Myxini</taxon>
        <taxon>Myxiniformes</taxon>
        <taxon>Myxinidae</taxon>
        <taxon>Eptatretinae</taxon>
        <taxon>Eptatretus</taxon>
    </lineage>
</organism>
<protein>
    <recommendedName>
        <fullName evidence="3">Gamma-secretase subunit PEN-2</fullName>
    </recommendedName>
</protein>
<dbReference type="Ensembl" id="ENSEBUT00000015723.1">
    <property type="protein sequence ID" value="ENSEBUP00000015147.1"/>
    <property type="gene ID" value="ENSEBUG00000009538.1"/>
</dbReference>
<evidence type="ECO:0000256" key="6">
    <source>
        <dbReference type="ARBA" id="ARBA00022989"/>
    </source>
</evidence>
<dbReference type="GO" id="GO:0007220">
    <property type="term" value="P:Notch receptor processing"/>
    <property type="evidence" value="ECO:0007669"/>
    <property type="project" value="TreeGrafter"/>
</dbReference>
<reference evidence="9" key="1">
    <citation type="submission" date="2025-08" db="UniProtKB">
        <authorList>
            <consortium name="Ensembl"/>
        </authorList>
    </citation>
    <scope>IDENTIFICATION</scope>
</reference>
<keyword evidence="6 8" id="KW-1133">Transmembrane helix</keyword>
<keyword evidence="4 8" id="KW-0812">Transmembrane</keyword>
<evidence type="ECO:0000256" key="8">
    <source>
        <dbReference type="SAM" id="Phobius"/>
    </source>
</evidence>
<proteinExistence type="inferred from homology"/>
<reference evidence="9" key="2">
    <citation type="submission" date="2025-09" db="UniProtKB">
        <authorList>
            <consortium name="Ensembl"/>
        </authorList>
    </citation>
    <scope>IDENTIFICATION</scope>
</reference>
<dbReference type="GeneTree" id="ENSGT00390000016319"/>
<name>A0A8C4QGJ9_EPTBU</name>
<evidence type="ECO:0000313" key="9">
    <source>
        <dbReference type="Ensembl" id="ENSEBUP00000015147.1"/>
    </source>
</evidence>
<dbReference type="AlphaFoldDB" id="A0A8C4QGJ9"/>
<dbReference type="GO" id="GO:0070765">
    <property type="term" value="C:gamma-secretase complex"/>
    <property type="evidence" value="ECO:0007669"/>
    <property type="project" value="TreeGrafter"/>
</dbReference>
<evidence type="ECO:0000256" key="3">
    <source>
        <dbReference type="ARBA" id="ARBA00018306"/>
    </source>
</evidence>
<accession>A0A8C4QGJ9</accession>
<feature type="transmembrane region" description="Helical" evidence="8">
    <location>
        <begin position="56"/>
        <end position="75"/>
    </location>
</feature>
<dbReference type="PANTHER" id="PTHR16318">
    <property type="entry name" value="GAMMA-SECRETASE SUBUNIT PEN-2"/>
    <property type="match status" value="1"/>
</dbReference>
<dbReference type="GO" id="GO:0032580">
    <property type="term" value="C:Golgi cisterna membrane"/>
    <property type="evidence" value="ECO:0007669"/>
    <property type="project" value="UniProtKB-SubCell"/>
</dbReference>
<dbReference type="Proteomes" id="UP000694388">
    <property type="component" value="Unplaced"/>
</dbReference>
<dbReference type="InterPro" id="IPR019379">
    <property type="entry name" value="Gamma_Secretase_Asp_P_PEN2"/>
</dbReference>
<dbReference type="Pfam" id="PF10251">
    <property type="entry name" value="PEN-2"/>
    <property type="match status" value="1"/>
</dbReference>
<dbReference type="PANTHER" id="PTHR16318:SF0">
    <property type="entry name" value="GAMMA-SECRETASE SUBUNIT PEN-2"/>
    <property type="match status" value="1"/>
</dbReference>
<keyword evidence="7 8" id="KW-0472">Membrane</keyword>
<feature type="transmembrane region" description="Helical" evidence="8">
    <location>
        <begin position="17"/>
        <end position="36"/>
    </location>
</feature>
<evidence type="ECO:0000313" key="10">
    <source>
        <dbReference type="Proteomes" id="UP000694388"/>
    </source>
</evidence>
<evidence type="ECO:0000256" key="5">
    <source>
        <dbReference type="ARBA" id="ARBA00022976"/>
    </source>
</evidence>
<comment type="similarity">
    <text evidence="2">Belongs to the PEN-2 family.</text>
</comment>
<evidence type="ECO:0000256" key="4">
    <source>
        <dbReference type="ARBA" id="ARBA00022692"/>
    </source>
</evidence>
<dbReference type="GO" id="GO:0007219">
    <property type="term" value="P:Notch signaling pathway"/>
    <property type="evidence" value="ECO:0007669"/>
    <property type="project" value="UniProtKB-KW"/>
</dbReference>
<dbReference type="OMA" id="KLYLCKW"/>
<keyword evidence="5" id="KW-0914">Notch signaling pathway</keyword>
<comment type="subcellular location">
    <subcellularLocation>
        <location evidence="1">Golgi apparatus</location>
        <location evidence="1">Golgi stack membrane</location>
        <topology evidence="1">Multi-pass membrane protein</topology>
    </subcellularLocation>
</comment>
<keyword evidence="10" id="KW-1185">Reference proteome</keyword>